<evidence type="ECO:0000256" key="3">
    <source>
        <dbReference type="ARBA" id="ARBA00022840"/>
    </source>
</evidence>
<dbReference type="RefSeq" id="WP_099259620.1">
    <property type="nucleotide sequence ID" value="NZ_NIZW01000002.1"/>
</dbReference>
<sequence>MPEFGSDSSFPTEEPVCIGIDLGTTHSLVSVFRDGKPELIPNAHGDKLTPSIVGVLQDGQIVVGSAARELRVTAPERCAWVFKRYMGQERKLKLGDKEFTPHELSSLVLQSLRDDAAAHLNTEITDAVITVPAYFNDHQRTATRLAGEMAGLNVRRMINEPTAAALVYGFHAREEEKNLCVIDLGGGTFDVTVMEVFEGTLEIRATAGESMLGGEDFTDRMVSAVLVGEDTQLELAELQQPLRVSRLRGECEKAKRLLSKEESCKIRLPDQDGNFAEKPKTYRLTRAEFSRMCDPLMQRIAGPIARALRDAELDPKDIDDVILVGGSTRMPVLRDFVIDYFGKPPIIDHDPDEVVALGAAVQAALIGQDAAVDDMVMTDVCPFTLGVEVVKEFGGHMQDGYFKPVLHRNCTIPVSREEVFSTVSANQTNVTLRVFQGDARKVADNTALGQLEVKGLPPGPSGSPIYVRFTYDLSGVLEVEAYTPGGERFRTVLTSHVRQLSPAQIEEAKRRIDELKFYPRDDLDNQKLARFAERMLGELHPSQRQQLDEALDYYEDAMARADREHFANAKDTLLMVLSSLGFDHEEN</sequence>
<dbReference type="GeneID" id="90607609"/>
<gene>
    <name evidence="6" type="ORF">CEE69_05090</name>
</gene>
<name>A0A2G1WCG1_9BACT</name>
<dbReference type="Gene3D" id="2.60.34.10">
    <property type="entry name" value="Substrate Binding Domain Of DNAk, Chain A, domain 1"/>
    <property type="match status" value="1"/>
</dbReference>
<dbReference type="SUPFAM" id="SSF53067">
    <property type="entry name" value="Actin-like ATPase domain"/>
    <property type="match status" value="2"/>
</dbReference>
<organism evidence="6 7">
    <name type="scientific">Rhodopirellula bahusiensis</name>
    <dbReference type="NCBI Taxonomy" id="2014065"/>
    <lineage>
        <taxon>Bacteria</taxon>
        <taxon>Pseudomonadati</taxon>
        <taxon>Planctomycetota</taxon>
        <taxon>Planctomycetia</taxon>
        <taxon>Pirellulales</taxon>
        <taxon>Pirellulaceae</taxon>
        <taxon>Rhodopirellula</taxon>
    </lineage>
</organism>
<reference evidence="6 7" key="1">
    <citation type="submission" date="2017-06" db="EMBL/GenBank/DDBJ databases">
        <title>Description of Rhodopirellula bahusiensis sp. nov.</title>
        <authorList>
            <person name="Kizina J."/>
            <person name="Harder J."/>
        </authorList>
    </citation>
    <scope>NUCLEOTIDE SEQUENCE [LARGE SCALE GENOMIC DNA]</scope>
    <source>
        <strain evidence="6 7">SWK21</strain>
    </source>
</reference>
<dbReference type="Proteomes" id="UP000225740">
    <property type="component" value="Unassembled WGS sequence"/>
</dbReference>
<evidence type="ECO:0000313" key="6">
    <source>
        <dbReference type="EMBL" id="PHQ36718.1"/>
    </source>
</evidence>
<evidence type="ECO:0000256" key="1">
    <source>
        <dbReference type="ARBA" id="ARBA00007381"/>
    </source>
</evidence>
<dbReference type="OrthoDB" id="9766019at2"/>
<dbReference type="FunFam" id="3.30.420.40:FF:000144">
    <property type="entry name" value="Molecular chaperone HscC"/>
    <property type="match status" value="1"/>
</dbReference>
<dbReference type="Gene3D" id="3.30.420.40">
    <property type="match status" value="2"/>
</dbReference>
<comment type="caution">
    <text evidence="6">The sequence shown here is derived from an EMBL/GenBank/DDBJ whole genome shotgun (WGS) entry which is preliminary data.</text>
</comment>
<dbReference type="Pfam" id="PF00012">
    <property type="entry name" value="HSP70"/>
    <property type="match status" value="2"/>
</dbReference>
<dbReference type="FunFam" id="3.90.640.10:FF:000003">
    <property type="entry name" value="Molecular chaperone DnaK"/>
    <property type="match status" value="1"/>
</dbReference>
<keyword evidence="3 5" id="KW-0067">ATP-binding</keyword>
<dbReference type="InterPro" id="IPR029047">
    <property type="entry name" value="HSP70_peptide-bd_sf"/>
</dbReference>
<dbReference type="PROSITE" id="PS00297">
    <property type="entry name" value="HSP70_1"/>
    <property type="match status" value="1"/>
</dbReference>
<dbReference type="GO" id="GO:0140662">
    <property type="term" value="F:ATP-dependent protein folding chaperone"/>
    <property type="evidence" value="ECO:0007669"/>
    <property type="project" value="InterPro"/>
</dbReference>
<evidence type="ECO:0000256" key="2">
    <source>
        <dbReference type="ARBA" id="ARBA00022741"/>
    </source>
</evidence>
<dbReference type="InterPro" id="IPR043129">
    <property type="entry name" value="ATPase_NBD"/>
</dbReference>
<dbReference type="SUPFAM" id="SSF100920">
    <property type="entry name" value="Heat shock protein 70kD (HSP70), peptide-binding domain"/>
    <property type="match status" value="1"/>
</dbReference>
<proteinExistence type="inferred from homology"/>
<dbReference type="InterPro" id="IPR013126">
    <property type="entry name" value="Hsp_70_fam"/>
</dbReference>
<keyword evidence="7" id="KW-1185">Reference proteome</keyword>
<protein>
    <submittedName>
        <fullName evidence="6">Molecular chaperone HscC</fullName>
    </submittedName>
</protein>
<dbReference type="Gene3D" id="3.90.640.10">
    <property type="entry name" value="Actin, Chain A, domain 4"/>
    <property type="match status" value="1"/>
</dbReference>
<dbReference type="EMBL" id="NIZW01000002">
    <property type="protein sequence ID" value="PHQ36718.1"/>
    <property type="molecule type" value="Genomic_DNA"/>
</dbReference>
<evidence type="ECO:0000313" key="7">
    <source>
        <dbReference type="Proteomes" id="UP000225740"/>
    </source>
</evidence>
<dbReference type="PROSITE" id="PS01036">
    <property type="entry name" value="HSP70_3"/>
    <property type="match status" value="1"/>
</dbReference>
<accession>A0A2G1WCG1</accession>
<evidence type="ECO:0000256" key="4">
    <source>
        <dbReference type="ARBA" id="ARBA00023186"/>
    </source>
</evidence>
<dbReference type="PANTHER" id="PTHR19375">
    <property type="entry name" value="HEAT SHOCK PROTEIN 70KDA"/>
    <property type="match status" value="1"/>
</dbReference>
<evidence type="ECO:0000256" key="5">
    <source>
        <dbReference type="RuleBase" id="RU003322"/>
    </source>
</evidence>
<comment type="similarity">
    <text evidence="1 5">Belongs to the heat shock protein 70 family.</text>
</comment>
<dbReference type="GO" id="GO:0005524">
    <property type="term" value="F:ATP binding"/>
    <property type="evidence" value="ECO:0007669"/>
    <property type="project" value="UniProtKB-KW"/>
</dbReference>
<dbReference type="AlphaFoldDB" id="A0A2G1WCG1"/>
<keyword evidence="2 5" id="KW-0547">Nucleotide-binding</keyword>
<dbReference type="InterPro" id="IPR018181">
    <property type="entry name" value="Heat_shock_70_CS"/>
</dbReference>
<dbReference type="PROSITE" id="PS00329">
    <property type="entry name" value="HSP70_2"/>
    <property type="match status" value="1"/>
</dbReference>
<keyword evidence="4" id="KW-0143">Chaperone</keyword>
<dbReference type="PRINTS" id="PR00301">
    <property type="entry name" value="HEATSHOCK70"/>
</dbReference>